<dbReference type="PANTHER" id="PTHR30050:SF5">
    <property type="entry name" value="DNAA REGULATORY INACTIVATOR HDA"/>
    <property type="match status" value="1"/>
</dbReference>
<dbReference type="Gene3D" id="3.40.50.300">
    <property type="entry name" value="P-loop containing nucleotide triphosphate hydrolases"/>
    <property type="match status" value="1"/>
</dbReference>
<dbReference type="OrthoDB" id="7390113at2"/>
<dbReference type="GO" id="GO:0006270">
    <property type="term" value="P:DNA replication initiation"/>
    <property type="evidence" value="ECO:0007669"/>
    <property type="project" value="TreeGrafter"/>
</dbReference>
<proteinExistence type="predicted"/>
<gene>
    <name evidence="1" type="primary">hda</name>
    <name evidence="1" type="ORF">PAM7971_02003</name>
</gene>
<name>A0A1Y5SPA2_9RHOB</name>
<dbReference type="GO" id="GO:0003688">
    <property type="term" value="F:DNA replication origin binding"/>
    <property type="evidence" value="ECO:0007669"/>
    <property type="project" value="TreeGrafter"/>
</dbReference>
<sequence length="234" mass="25472">MTEQLTFDLPVREALQREAFFVSPSNAIALATLDRADMWPNNKLVLTGPRGSGKTHMAHVWAVDCNAVIIGVDELADADIPMLASLKHVVVEDADCIATLNDPTATEAALFHLHNLTLAEGGHLLVTASTPPNQWTLSLPDLASRMQGTSVAKIDPPDDALLSAMLLKQFDDRQLAISYPLIPYLVKRMERSTDNVRSIVEILDAAALREGKPISRSFAAQVLDNMPLSAQDKI</sequence>
<dbReference type="GO" id="GO:0005886">
    <property type="term" value="C:plasma membrane"/>
    <property type="evidence" value="ECO:0007669"/>
    <property type="project" value="TreeGrafter"/>
</dbReference>
<dbReference type="EMBL" id="FWFW01000005">
    <property type="protein sequence ID" value="SLN42266.1"/>
    <property type="molecule type" value="Genomic_DNA"/>
</dbReference>
<accession>A0A1Y5SPA2</accession>
<keyword evidence="2" id="KW-1185">Reference proteome</keyword>
<evidence type="ECO:0000313" key="1">
    <source>
        <dbReference type="EMBL" id="SLN42266.1"/>
    </source>
</evidence>
<organism evidence="1 2">
    <name type="scientific">Pacificibacter marinus</name>
    <dbReference type="NCBI Taxonomy" id="658057"/>
    <lineage>
        <taxon>Bacteria</taxon>
        <taxon>Pseudomonadati</taxon>
        <taxon>Pseudomonadota</taxon>
        <taxon>Alphaproteobacteria</taxon>
        <taxon>Rhodobacterales</taxon>
        <taxon>Roseobacteraceae</taxon>
        <taxon>Pacificibacter</taxon>
    </lineage>
</organism>
<protein>
    <submittedName>
        <fullName evidence="1">DnaA regulatory inactivator Hda</fullName>
    </submittedName>
</protein>
<dbReference type="SUPFAM" id="SSF52540">
    <property type="entry name" value="P-loop containing nucleoside triphosphate hydrolases"/>
    <property type="match status" value="1"/>
</dbReference>
<dbReference type="STRING" id="658057.SAMN04488032_10474"/>
<dbReference type="RefSeq" id="WP_085849137.1">
    <property type="nucleotide sequence ID" value="NZ_FNZV01000004.1"/>
</dbReference>
<dbReference type="Gene3D" id="1.10.8.60">
    <property type="match status" value="1"/>
</dbReference>
<dbReference type="AlphaFoldDB" id="A0A1Y5SPA2"/>
<evidence type="ECO:0000313" key="2">
    <source>
        <dbReference type="Proteomes" id="UP000193307"/>
    </source>
</evidence>
<dbReference type="PANTHER" id="PTHR30050">
    <property type="entry name" value="CHROMOSOMAL REPLICATION INITIATOR PROTEIN DNAA"/>
    <property type="match status" value="1"/>
</dbReference>
<dbReference type="Proteomes" id="UP000193307">
    <property type="component" value="Unassembled WGS sequence"/>
</dbReference>
<reference evidence="1 2" key="1">
    <citation type="submission" date="2017-03" db="EMBL/GenBank/DDBJ databases">
        <authorList>
            <person name="Afonso C.L."/>
            <person name="Miller P.J."/>
            <person name="Scott M.A."/>
            <person name="Spackman E."/>
            <person name="Goraichik I."/>
            <person name="Dimitrov K.M."/>
            <person name="Suarez D.L."/>
            <person name="Swayne D.E."/>
        </authorList>
    </citation>
    <scope>NUCLEOTIDE SEQUENCE [LARGE SCALE GENOMIC DNA]</scope>
    <source>
        <strain evidence="1 2">CECT 7971</strain>
    </source>
</reference>
<dbReference type="InterPro" id="IPR027417">
    <property type="entry name" value="P-loop_NTPase"/>
</dbReference>